<keyword evidence="3" id="KW-1185">Reference proteome</keyword>
<reference evidence="2" key="1">
    <citation type="submission" date="2020-03" db="EMBL/GenBank/DDBJ databases">
        <title>Site-based positive gene gene selection in Geosmithia morbida across the United States reveals a broad range of putative effectors and factors for local host and environmental adapation.</title>
        <authorList>
            <person name="Onufrak A."/>
            <person name="Murdoch R.W."/>
            <person name="Gazis R."/>
            <person name="Huff M."/>
            <person name="Staton M."/>
            <person name="Klingeman W."/>
            <person name="Hadziabdic D."/>
        </authorList>
    </citation>
    <scope>NUCLEOTIDE SEQUENCE</scope>
    <source>
        <strain evidence="2">1262</strain>
    </source>
</reference>
<organism evidence="2 3">
    <name type="scientific">Geosmithia morbida</name>
    <dbReference type="NCBI Taxonomy" id="1094350"/>
    <lineage>
        <taxon>Eukaryota</taxon>
        <taxon>Fungi</taxon>
        <taxon>Dikarya</taxon>
        <taxon>Ascomycota</taxon>
        <taxon>Pezizomycotina</taxon>
        <taxon>Sordariomycetes</taxon>
        <taxon>Hypocreomycetidae</taxon>
        <taxon>Hypocreales</taxon>
        <taxon>Bionectriaceae</taxon>
        <taxon>Geosmithia</taxon>
    </lineage>
</organism>
<proteinExistence type="predicted"/>
<name>A0A9P4YV39_9HYPO</name>
<feature type="compositionally biased region" description="Polar residues" evidence="1">
    <location>
        <begin position="38"/>
        <end position="58"/>
    </location>
</feature>
<dbReference type="EMBL" id="JAANYQ010000008">
    <property type="protein sequence ID" value="KAF4122605.1"/>
    <property type="molecule type" value="Genomic_DNA"/>
</dbReference>
<evidence type="ECO:0000256" key="1">
    <source>
        <dbReference type="SAM" id="MobiDB-lite"/>
    </source>
</evidence>
<dbReference type="AlphaFoldDB" id="A0A9P4YV39"/>
<dbReference type="GeneID" id="55973135"/>
<gene>
    <name evidence="2" type="ORF">GMORB2_6912</name>
</gene>
<dbReference type="RefSeq" id="XP_035321257.1">
    <property type="nucleotide sequence ID" value="XM_035468877.1"/>
</dbReference>
<feature type="region of interest" description="Disordered" evidence="1">
    <location>
        <begin position="1"/>
        <end position="83"/>
    </location>
</feature>
<dbReference type="Proteomes" id="UP000749293">
    <property type="component" value="Unassembled WGS sequence"/>
</dbReference>
<dbReference type="OrthoDB" id="37659at2759"/>
<evidence type="ECO:0000313" key="3">
    <source>
        <dbReference type="Proteomes" id="UP000749293"/>
    </source>
</evidence>
<protein>
    <submittedName>
        <fullName evidence="2">Uncharacterized protein</fullName>
    </submittedName>
</protein>
<sequence>MAKAQEATQGAADPSSAAQHGDSAPTYDAADRGGAAPSVSSPFNFPSESDLPSYTATSPGGGVSSQRPVAIPQVRPAPDSPSVPAFPPSILGHGIPEGTLLSFLETVSAFLAAKVGDRAISHAGDMARRFIEHPKNVGKHVVSHAKNWGKNIGPDAKKGNVVGIIGGVVSIPIVSVPGVVRAVVGLPGSAVNAIVEKPQTPAQRAAAYAAVANREWLHSRGLRAQLFDSNELAQWLDITVSDLMSSARAYGDRSSAARQLTGLAERIAPLEVQSGDATLELASEAIWLVLLPFAGEGEE</sequence>
<accession>A0A9P4YV39</accession>
<evidence type="ECO:0000313" key="2">
    <source>
        <dbReference type="EMBL" id="KAF4122605.1"/>
    </source>
</evidence>
<comment type="caution">
    <text evidence="2">The sequence shown here is derived from an EMBL/GenBank/DDBJ whole genome shotgun (WGS) entry which is preliminary data.</text>
</comment>